<comment type="caution">
    <text evidence="1">The sequence shown here is derived from an EMBL/GenBank/DDBJ whole genome shotgun (WGS) entry which is preliminary data.</text>
</comment>
<evidence type="ECO:0000313" key="2">
    <source>
        <dbReference type="Proteomes" id="UP000473325"/>
    </source>
</evidence>
<dbReference type="AlphaFoldDB" id="A0A6L7EZE1"/>
<keyword evidence="2" id="KW-1185">Reference proteome</keyword>
<reference evidence="1 2" key="1">
    <citation type="submission" date="2019-12" db="EMBL/GenBank/DDBJ databases">
        <authorList>
            <person name="Kun Z."/>
        </authorList>
    </citation>
    <scope>NUCLEOTIDE SEQUENCE [LARGE SCALE GENOMIC DNA]</scope>
    <source>
        <strain evidence="1 2">YIM 123512</strain>
    </source>
</reference>
<sequence length="156" mass="16067">MLENVTTDNTVNGGTLCSLPSGTFASITFRNVTLRRAAAFLNNTGAAITGMLVENVRAMVMSGPALRSTTSETGQVSDARVDLFSAGVQHYTGAASKLRFGGDVPEVIAGDVNPLPTRGSEHVAKSVDLTGGSATTSGKYIGDGTAWNRIVAFANA</sequence>
<dbReference type="Proteomes" id="UP000473325">
    <property type="component" value="Unassembled WGS sequence"/>
</dbReference>
<organism evidence="1 2">
    <name type="scientific">Nocardioides flavescens</name>
    <dbReference type="NCBI Taxonomy" id="2691959"/>
    <lineage>
        <taxon>Bacteria</taxon>
        <taxon>Bacillati</taxon>
        <taxon>Actinomycetota</taxon>
        <taxon>Actinomycetes</taxon>
        <taxon>Propionibacteriales</taxon>
        <taxon>Nocardioidaceae</taxon>
        <taxon>Nocardioides</taxon>
    </lineage>
</organism>
<name>A0A6L7EZE1_9ACTN</name>
<evidence type="ECO:0000313" key="1">
    <source>
        <dbReference type="EMBL" id="MXG89905.1"/>
    </source>
</evidence>
<proteinExistence type="predicted"/>
<dbReference type="RefSeq" id="WP_160877789.1">
    <property type="nucleotide sequence ID" value="NZ_WUEK01000005.1"/>
</dbReference>
<gene>
    <name evidence="1" type="ORF">GRQ65_10110</name>
</gene>
<dbReference type="EMBL" id="WUEK01000005">
    <property type="protein sequence ID" value="MXG89905.1"/>
    <property type="molecule type" value="Genomic_DNA"/>
</dbReference>
<protein>
    <submittedName>
        <fullName evidence="1">Uncharacterized protein</fullName>
    </submittedName>
</protein>
<accession>A0A6L7EZE1</accession>